<sequence length="337" mass="36396">MTDTPYRGLGWAHGALTVQRLGAMLAPVTFLLADGRQVSPMQVAPWAGEAGTEDLPGILRKLRGEWPCVPFGYSVPPDGFAPDWAAAIRPADPGEEAHGHSSNTDWQWQSAGDGALKLALDYPESSPIARVERTVTPDPDAPAIDCEFRVEVREDCRLPIGLHPVFRLPLAVGGARLEPGRFDHGLTYPSTVEPAAPLFAIDARFDDLEKVPGRFGTVVDASRLPLSTEAEELLQLNGIDGTAALANEAEGYRVRLTWQKEHFPSLLLWYSNAGRKMAPWNGRHIAIGIEPICSPFGLGPPTAQADNPISLSGTPTALAFKAGEPFVTRYRIAAEPL</sequence>
<proteinExistence type="predicted"/>
<dbReference type="Proteomes" id="UP000199071">
    <property type="component" value="Unassembled WGS sequence"/>
</dbReference>
<evidence type="ECO:0000313" key="2">
    <source>
        <dbReference type="Proteomes" id="UP000199071"/>
    </source>
</evidence>
<dbReference type="OrthoDB" id="7335506at2"/>
<protein>
    <recommendedName>
        <fullName evidence="3">Aldose 1-epimerase</fullName>
    </recommendedName>
</protein>
<keyword evidence="2" id="KW-1185">Reference proteome</keyword>
<dbReference type="STRING" id="665467.SAMN02982931_02695"/>
<name>A0A1G6CSM3_9HYPH</name>
<evidence type="ECO:0008006" key="3">
    <source>
        <dbReference type="Google" id="ProtNLM"/>
    </source>
</evidence>
<organism evidence="1 2">
    <name type="scientific">Bauldia litoralis</name>
    <dbReference type="NCBI Taxonomy" id="665467"/>
    <lineage>
        <taxon>Bacteria</taxon>
        <taxon>Pseudomonadati</taxon>
        <taxon>Pseudomonadota</taxon>
        <taxon>Alphaproteobacteria</taxon>
        <taxon>Hyphomicrobiales</taxon>
        <taxon>Kaistiaceae</taxon>
        <taxon>Bauldia</taxon>
    </lineage>
</organism>
<dbReference type="AlphaFoldDB" id="A0A1G6CSM3"/>
<evidence type="ECO:0000313" key="1">
    <source>
        <dbReference type="EMBL" id="SDB35857.1"/>
    </source>
</evidence>
<dbReference type="InterPro" id="IPR011013">
    <property type="entry name" value="Gal_mutarotase_sf_dom"/>
</dbReference>
<accession>A0A1G6CSM3</accession>
<dbReference type="Gene3D" id="2.70.98.10">
    <property type="match status" value="1"/>
</dbReference>
<gene>
    <name evidence="1" type="ORF">SAMN02982931_02695</name>
</gene>
<dbReference type="GO" id="GO:0003824">
    <property type="term" value="F:catalytic activity"/>
    <property type="evidence" value="ECO:0007669"/>
    <property type="project" value="InterPro"/>
</dbReference>
<dbReference type="GO" id="GO:0005975">
    <property type="term" value="P:carbohydrate metabolic process"/>
    <property type="evidence" value="ECO:0007669"/>
    <property type="project" value="InterPro"/>
</dbReference>
<dbReference type="EMBL" id="FMXQ01000005">
    <property type="protein sequence ID" value="SDB35857.1"/>
    <property type="molecule type" value="Genomic_DNA"/>
</dbReference>
<dbReference type="SUPFAM" id="SSF74650">
    <property type="entry name" value="Galactose mutarotase-like"/>
    <property type="match status" value="1"/>
</dbReference>
<dbReference type="RefSeq" id="WP_090876960.1">
    <property type="nucleotide sequence ID" value="NZ_FMXQ01000005.1"/>
</dbReference>
<dbReference type="GO" id="GO:0030246">
    <property type="term" value="F:carbohydrate binding"/>
    <property type="evidence" value="ECO:0007669"/>
    <property type="project" value="InterPro"/>
</dbReference>
<reference evidence="1 2" key="1">
    <citation type="submission" date="2016-10" db="EMBL/GenBank/DDBJ databases">
        <authorList>
            <person name="de Groot N.N."/>
        </authorList>
    </citation>
    <scope>NUCLEOTIDE SEQUENCE [LARGE SCALE GENOMIC DNA]</scope>
    <source>
        <strain evidence="1 2">ATCC 35022</strain>
    </source>
</reference>
<dbReference type="InterPro" id="IPR014718">
    <property type="entry name" value="GH-type_carb-bd"/>
</dbReference>